<accession>E3KI32</accession>
<evidence type="ECO:0000256" key="2">
    <source>
        <dbReference type="SAM" id="Phobius"/>
    </source>
</evidence>
<sequence>MGLAQMIVIVLLRMSFFSFTLLGGLESRLTFSMQRAQQPRHRASECEAQVADNLGDVALPCRWGVVFGLAPTPVVKSRLSLPDLNRLGFGQEPGAKKGEVIVELDDHVLHQHTDESEYVGHNPHGGDRARCRGAARVSADVLDHVVHLDRNPKSQNEPASIKSLLKNLIDSRTHQIYHQSISNHFFTISFISLSPSPFSSPHSRMNDREFFQPVELNQEETLDGSPSSNKNGSSTLSQDEQFVSKTGKEFGGMIHVAPGIWQSAYRLSCRGVEHCPGFEENLFSALEVDLQANLKKLFHPEISASLAAVAKSVGTLYIGNDWVQTAQFIGTFENVDFAISCNHRRAPNVWNVGDLVRIDFGSEAILNEGPSSHACPAVVLRINPTMDIILMAITKWITPRPPALTPHFDLNLITNEPVYAIGYNGRPTKNDILVFQKFQMTIFNESITLSQAEHCFKSEFRMVSLGNVTQLDCSTKKALVSASLWHGSSGSPVFVMRDSLVNIGYVVSSNASNNNVIHLYASAIKADIDAAVFRLALMKMSKDHS</sequence>
<dbReference type="InterPro" id="IPR009003">
    <property type="entry name" value="Peptidase_S1_PA"/>
</dbReference>
<keyword evidence="2" id="KW-0472">Membrane</keyword>
<dbReference type="RefSeq" id="XP_003328376.2">
    <property type="nucleotide sequence ID" value="XM_003328328.2"/>
</dbReference>
<evidence type="ECO:0000313" key="3">
    <source>
        <dbReference type="EMBL" id="EFP83957.2"/>
    </source>
</evidence>
<name>E3KI32_PUCGT</name>
<dbReference type="InParanoid" id="E3KI32"/>
<feature type="region of interest" description="Disordered" evidence="1">
    <location>
        <begin position="219"/>
        <end position="239"/>
    </location>
</feature>
<organism evidence="3 4">
    <name type="scientific">Puccinia graminis f. sp. tritici (strain CRL 75-36-700-3 / race SCCL)</name>
    <name type="common">Black stem rust fungus</name>
    <dbReference type="NCBI Taxonomy" id="418459"/>
    <lineage>
        <taxon>Eukaryota</taxon>
        <taxon>Fungi</taxon>
        <taxon>Dikarya</taxon>
        <taxon>Basidiomycota</taxon>
        <taxon>Pucciniomycotina</taxon>
        <taxon>Pucciniomycetes</taxon>
        <taxon>Pucciniales</taxon>
        <taxon>Pucciniaceae</taxon>
        <taxon>Puccinia</taxon>
    </lineage>
</organism>
<dbReference type="Proteomes" id="UP000008783">
    <property type="component" value="Unassembled WGS sequence"/>
</dbReference>
<proteinExistence type="predicted"/>
<dbReference type="SUPFAM" id="SSF50494">
    <property type="entry name" value="Trypsin-like serine proteases"/>
    <property type="match status" value="1"/>
</dbReference>
<keyword evidence="4" id="KW-1185">Reference proteome</keyword>
<keyword evidence="2" id="KW-0812">Transmembrane</keyword>
<dbReference type="EMBL" id="DS178288">
    <property type="protein sequence ID" value="EFP83957.2"/>
    <property type="molecule type" value="Genomic_DNA"/>
</dbReference>
<protein>
    <recommendedName>
        <fullName evidence="5">Serine protease</fullName>
    </recommendedName>
</protein>
<reference key="1">
    <citation type="submission" date="2007-01" db="EMBL/GenBank/DDBJ databases">
        <title>The Genome Sequence of Puccinia graminis f. sp. tritici Strain CRL 75-36-700-3.</title>
        <authorList>
            <consortium name="The Broad Institute Genome Sequencing Platform"/>
            <person name="Birren B."/>
            <person name="Lander E."/>
            <person name="Galagan J."/>
            <person name="Nusbaum C."/>
            <person name="Devon K."/>
            <person name="Cuomo C."/>
            <person name="Jaffe D."/>
            <person name="Butler J."/>
            <person name="Alvarez P."/>
            <person name="Gnerre S."/>
            <person name="Grabherr M."/>
            <person name="Mauceli E."/>
            <person name="Brockman W."/>
            <person name="Young S."/>
            <person name="LaButti K."/>
            <person name="Sykes S."/>
            <person name="DeCaprio D."/>
            <person name="Crawford M."/>
            <person name="Koehrsen M."/>
            <person name="Engels R."/>
            <person name="Montgomery P."/>
            <person name="Pearson M."/>
            <person name="Howarth C."/>
            <person name="Larson L."/>
            <person name="White J."/>
            <person name="Zeng Q."/>
            <person name="Kodira C."/>
            <person name="Yandava C."/>
            <person name="Alvarado L."/>
            <person name="O'Leary S."/>
            <person name="Szabo L."/>
            <person name="Dean R."/>
            <person name="Schein J."/>
        </authorList>
    </citation>
    <scope>NUCLEOTIDE SEQUENCE</scope>
    <source>
        <strain>CRL 75-36-700-3</strain>
    </source>
</reference>
<evidence type="ECO:0000313" key="4">
    <source>
        <dbReference type="Proteomes" id="UP000008783"/>
    </source>
</evidence>
<dbReference type="AlphaFoldDB" id="E3KI32"/>
<dbReference type="VEuPathDB" id="FungiDB:PGTG_09670"/>
<evidence type="ECO:0008006" key="5">
    <source>
        <dbReference type="Google" id="ProtNLM"/>
    </source>
</evidence>
<reference evidence="4" key="2">
    <citation type="journal article" date="2011" name="Proc. Natl. Acad. Sci. U.S.A.">
        <title>Obligate biotrophy features unraveled by the genomic analysis of rust fungi.</title>
        <authorList>
            <person name="Duplessis S."/>
            <person name="Cuomo C.A."/>
            <person name="Lin Y.-C."/>
            <person name="Aerts A."/>
            <person name="Tisserant E."/>
            <person name="Veneault-Fourrey C."/>
            <person name="Joly D.L."/>
            <person name="Hacquard S."/>
            <person name="Amselem J."/>
            <person name="Cantarel B.L."/>
            <person name="Chiu R."/>
            <person name="Coutinho P.M."/>
            <person name="Feau N."/>
            <person name="Field M."/>
            <person name="Frey P."/>
            <person name="Gelhaye E."/>
            <person name="Goldberg J."/>
            <person name="Grabherr M.G."/>
            <person name="Kodira C.D."/>
            <person name="Kohler A."/>
            <person name="Kuees U."/>
            <person name="Lindquist E.A."/>
            <person name="Lucas S.M."/>
            <person name="Mago R."/>
            <person name="Mauceli E."/>
            <person name="Morin E."/>
            <person name="Murat C."/>
            <person name="Pangilinan J.L."/>
            <person name="Park R."/>
            <person name="Pearson M."/>
            <person name="Quesneville H."/>
            <person name="Rouhier N."/>
            <person name="Sakthikumar S."/>
            <person name="Salamov A.A."/>
            <person name="Schmutz J."/>
            <person name="Selles B."/>
            <person name="Shapiro H."/>
            <person name="Tanguay P."/>
            <person name="Tuskan G.A."/>
            <person name="Henrissat B."/>
            <person name="Van de Peer Y."/>
            <person name="Rouze P."/>
            <person name="Ellis J.G."/>
            <person name="Dodds P.N."/>
            <person name="Schein J.E."/>
            <person name="Zhong S."/>
            <person name="Hamelin R.C."/>
            <person name="Grigoriev I.V."/>
            <person name="Szabo L.J."/>
            <person name="Martin F."/>
        </authorList>
    </citation>
    <scope>NUCLEOTIDE SEQUENCE [LARGE SCALE GENOMIC DNA]</scope>
    <source>
        <strain evidence="4">CRL 75-36-700-3 / race SCCL</strain>
    </source>
</reference>
<feature type="compositionally biased region" description="Polar residues" evidence="1">
    <location>
        <begin position="224"/>
        <end position="239"/>
    </location>
</feature>
<keyword evidence="2" id="KW-1133">Transmembrane helix</keyword>
<dbReference type="HOGENOM" id="CLU_499796_0_0_1"/>
<dbReference type="GeneID" id="10532649"/>
<dbReference type="KEGG" id="pgr:PGTG_09670"/>
<feature type="transmembrane region" description="Helical" evidence="2">
    <location>
        <begin position="6"/>
        <end position="25"/>
    </location>
</feature>
<gene>
    <name evidence="3" type="ORF">PGTG_09670</name>
</gene>
<dbReference type="OrthoDB" id="10340687at2759"/>
<evidence type="ECO:0000256" key="1">
    <source>
        <dbReference type="SAM" id="MobiDB-lite"/>
    </source>
</evidence>